<dbReference type="EMBL" id="CM000145">
    <property type="protein sequence ID" value="EEE68509.1"/>
    <property type="molecule type" value="Genomic_DNA"/>
</dbReference>
<dbReference type="AlphaFoldDB" id="B9G0E2"/>
<evidence type="ECO:0000256" key="1">
    <source>
        <dbReference type="SAM" id="MobiDB-lite"/>
    </source>
</evidence>
<proteinExistence type="predicted"/>
<reference evidence="2" key="2">
    <citation type="submission" date="2008-12" db="EMBL/GenBank/DDBJ databases">
        <title>Improved gene annotation of the rice (Oryza sativa) genomes.</title>
        <authorList>
            <person name="Wang J."/>
            <person name="Li R."/>
            <person name="Fan W."/>
            <person name="Huang Q."/>
            <person name="Zhang J."/>
            <person name="Zhou Y."/>
            <person name="Hu Y."/>
            <person name="Zi S."/>
            <person name="Li J."/>
            <person name="Ni P."/>
            <person name="Zheng H."/>
            <person name="Zhang Y."/>
            <person name="Zhao M."/>
            <person name="Hao Q."/>
            <person name="McDermott J."/>
            <person name="Samudrala R."/>
            <person name="Kristiansen K."/>
            <person name="Wong G.K.-S."/>
        </authorList>
    </citation>
    <scope>NUCLEOTIDE SEQUENCE</scope>
</reference>
<reference evidence="2" key="1">
    <citation type="journal article" date="2005" name="PLoS Biol.">
        <title>The genomes of Oryza sativa: a history of duplications.</title>
        <authorList>
            <person name="Yu J."/>
            <person name="Wang J."/>
            <person name="Lin W."/>
            <person name="Li S."/>
            <person name="Li H."/>
            <person name="Zhou J."/>
            <person name="Ni P."/>
            <person name="Dong W."/>
            <person name="Hu S."/>
            <person name="Zeng C."/>
            <person name="Zhang J."/>
            <person name="Zhang Y."/>
            <person name="Li R."/>
            <person name="Xu Z."/>
            <person name="Li S."/>
            <person name="Li X."/>
            <person name="Zheng H."/>
            <person name="Cong L."/>
            <person name="Lin L."/>
            <person name="Yin J."/>
            <person name="Geng J."/>
            <person name="Li G."/>
            <person name="Shi J."/>
            <person name="Liu J."/>
            <person name="Lv H."/>
            <person name="Li J."/>
            <person name="Wang J."/>
            <person name="Deng Y."/>
            <person name="Ran L."/>
            <person name="Shi X."/>
            <person name="Wang X."/>
            <person name="Wu Q."/>
            <person name="Li C."/>
            <person name="Ren X."/>
            <person name="Wang J."/>
            <person name="Wang X."/>
            <person name="Li D."/>
            <person name="Liu D."/>
            <person name="Zhang X."/>
            <person name="Ji Z."/>
            <person name="Zhao W."/>
            <person name="Sun Y."/>
            <person name="Zhang Z."/>
            <person name="Bao J."/>
            <person name="Han Y."/>
            <person name="Dong L."/>
            <person name="Ji J."/>
            <person name="Chen P."/>
            <person name="Wu S."/>
            <person name="Liu J."/>
            <person name="Xiao Y."/>
            <person name="Bu D."/>
            <person name="Tan J."/>
            <person name="Yang L."/>
            <person name="Ye C."/>
            <person name="Zhang J."/>
            <person name="Xu J."/>
            <person name="Zhou Y."/>
            <person name="Yu Y."/>
            <person name="Zhang B."/>
            <person name="Zhuang S."/>
            <person name="Wei H."/>
            <person name="Liu B."/>
            <person name="Lei M."/>
            <person name="Yu H."/>
            <person name="Li Y."/>
            <person name="Xu H."/>
            <person name="Wei S."/>
            <person name="He X."/>
            <person name="Fang L."/>
            <person name="Zhang Z."/>
            <person name="Zhang Y."/>
            <person name="Huang X."/>
            <person name="Su Z."/>
            <person name="Tong W."/>
            <person name="Li J."/>
            <person name="Tong Z."/>
            <person name="Li S."/>
            <person name="Ye J."/>
            <person name="Wang L."/>
            <person name="Fang L."/>
            <person name="Lei T."/>
            <person name="Chen C."/>
            <person name="Chen H."/>
            <person name="Xu Z."/>
            <person name="Li H."/>
            <person name="Huang H."/>
            <person name="Zhang F."/>
            <person name="Xu H."/>
            <person name="Li N."/>
            <person name="Zhao C."/>
            <person name="Li S."/>
            <person name="Dong L."/>
            <person name="Huang Y."/>
            <person name="Li L."/>
            <person name="Xi Y."/>
            <person name="Qi Q."/>
            <person name="Li W."/>
            <person name="Zhang B."/>
            <person name="Hu W."/>
            <person name="Zhang Y."/>
            <person name="Tian X."/>
            <person name="Jiao Y."/>
            <person name="Liang X."/>
            <person name="Jin J."/>
            <person name="Gao L."/>
            <person name="Zheng W."/>
            <person name="Hao B."/>
            <person name="Liu S."/>
            <person name="Wang W."/>
            <person name="Yuan L."/>
            <person name="Cao M."/>
            <person name="McDermott J."/>
            <person name="Samudrala R."/>
            <person name="Wang J."/>
            <person name="Wong G.K."/>
            <person name="Yang H."/>
        </authorList>
    </citation>
    <scope>NUCLEOTIDE SEQUENCE [LARGE SCALE GENOMIC DNA]</scope>
</reference>
<accession>B9G0E2</accession>
<name>B9G0E2_ORYSJ</name>
<dbReference type="Proteomes" id="UP000007752">
    <property type="component" value="Chromosome 8"/>
</dbReference>
<evidence type="ECO:0000313" key="2">
    <source>
        <dbReference type="EMBL" id="EEE68509.1"/>
    </source>
</evidence>
<feature type="region of interest" description="Disordered" evidence="1">
    <location>
        <begin position="234"/>
        <end position="259"/>
    </location>
</feature>
<sequence length="259" mass="27588">MGWTLFVIIVNDRRLRHLHPRVEQPDQAQRQQQDGHHRRSTQPAGPPSSPRLDREIPCARSAAAALPTSKFRCRRVPILWIRRRRPPYLQASPPFEPAASTSPQPLSSSIAMSGGMAQSISLVAATGVEAGGRGGASAVVEVVAGGRGGAPAVIEEAAGAGADERRRSPRRRRATTAGGHVEGGGRGRGRAPAVAEETPCAPSKWDELVRPILPDGFVPDLGGIFLYRGQPIPLAPQPNTSQNGFVPSHPILSHKPKTT</sequence>
<feature type="region of interest" description="Disordered" evidence="1">
    <location>
        <begin position="157"/>
        <end position="199"/>
    </location>
</feature>
<organism evidence="2">
    <name type="scientific">Oryza sativa subsp. japonica</name>
    <name type="common">Rice</name>
    <dbReference type="NCBI Taxonomy" id="39947"/>
    <lineage>
        <taxon>Eukaryota</taxon>
        <taxon>Viridiplantae</taxon>
        <taxon>Streptophyta</taxon>
        <taxon>Embryophyta</taxon>
        <taxon>Tracheophyta</taxon>
        <taxon>Spermatophyta</taxon>
        <taxon>Magnoliopsida</taxon>
        <taxon>Liliopsida</taxon>
        <taxon>Poales</taxon>
        <taxon>Poaceae</taxon>
        <taxon>BOP clade</taxon>
        <taxon>Oryzoideae</taxon>
        <taxon>Oryzeae</taxon>
        <taxon>Oryzinae</taxon>
        <taxon>Oryza</taxon>
        <taxon>Oryza sativa</taxon>
    </lineage>
</organism>
<protein>
    <submittedName>
        <fullName evidence="2">Uncharacterized protein</fullName>
    </submittedName>
</protein>
<gene>
    <name evidence="2" type="ORF">OsJ_26934</name>
</gene>
<feature type="region of interest" description="Disordered" evidence="1">
    <location>
        <begin position="19"/>
        <end position="54"/>
    </location>
</feature>